<accession>Q2JGQ8</accession>
<dbReference type="eggNOG" id="ENOG502ZNB3">
    <property type="taxonomic scope" value="Bacteria"/>
</dbReference>
<keyword evidence="3" id="KW-1185">Reference proteome</keyword>
<gene>
    <name evidence="2" type="ordered locus">Francci3_0140</name>
</gene>
<feature type="region of interest" description="Disordered" evidence="1">
    <location>
        <begin position="1"/>
        <end position="22"/>
    </location>
</feature>
<dbReference type="Proteomes" id="UP000001937">
    <property type="component" value="Chromosome"/>
</dbReference>
<dbReference type="RefSeq" id="WP_011434615.1">
    <property type="nucleotide sequence ID" value="NC_007777.1"/>
</dbReference>
<dbReference type="KEGG" id="fra:Francci3_0140"/>
<sequence length="213" mass="22274">MPHAGRTDPSQDATRGPRARHDRASVPAFWTVVDGRVVAGPWADRYDAVRAGDDHPGSAVGYGVVAADGTLTSRSAPDDLAFNRLWSEQVARLTDDHGGRVRATRDATALLTVRVARALVLAGVPVADTTGREATGGVLLVPVRTGAYRGVALGWATHPRMATIPTANRPVPAGVGDVLTYAVAATLDALGFTVRYGRQTRAHLVTAGPGDAR</sequence>
<reference evidence="2 3" key="1">
    <citation type="journal article" date="2007" name="Genome Res.">
        <title>Genome characteristics of facultatively symbiotic Frankia sp. strains reflect host range and host plant biogeography.</title>
        <authorList>
            <person name="Normand P."/>
            <person name="Lapierre P."/>
            <person name="Tisa L.S."/>
            <person name="Gogarten J.P."/>
            <person name="Alloisio N."/>
            <person name="Bagnarol E."/>
            <person name="Bassi C.A."/>
            <person name="Berry A.M."/>
            <person name="Bickhart D.M."/>
            <person name="Choisne N."/>
            <person name="Couloux A."/>
            <person name="Cournoyer B."/>
            <person name="Cruveiller S."/>
            <person name="Daubin V."/>
            <person name="Demange N."/>
            <person name="Francino M.P."/>
            <person name="Goltsman E."/>
            <person name="Huang Y."/>
            <person name="Kopp O.R."/>
            <person name="Labarre L."/>
            <person name="Lapidus A."/>
            <person name="Lavire C."/>
            <person name="Marechal J."/>
            <person name="Martinez M."/>
            <person name="Mastronunzio J.E."/>
            <person name="Mullin B.C."/>
            <person name="Niemann J."/>
            <person name="Pujic P."/>
            <person name="Rawnsley T."/>
            <person name="Rouy Z."/>
            <person name="Schenowitz C."/>
            <person name="Sellstedt A."/>
            <person name="Tavares F."/>
            <person name="Tomkins J.P."/>
            <person name="Vallenet D."/>
            <person name="Valverde C."/>
            <person name="Wall L.G."/>
            <person name="Wang Y."/>
            <person name="Medigue C."/>
            <person name="Benson D.R."/>
        </authorList>
    </citation>
    <scope>NUCLEOTIDE SEQUENCE [LARGE SCALE GENOMIC DNA]</scope>
    <source>
        <strain evidence="3">DSM 45818 / CECT 9043 / CcI3</strain>
    </source>
</reference>
<dbReference type="STRING" id="106370.Francci3_0140"/>
<organism evidence="2 3">
    <name type="scientific">Frankia casuarinae (strain DSM 45818 / CECT 9043 / HFP020203 / CcI3)</name>
    <dbReference type="NCBI Taxonomy" id="106370"/>
    <lineage>
        <taxon>Bacteria</taxon>
        <taxon>Bacillati</taxon>
        <taxon>Actinomycetota</taxon>
        <taxon>Actinomycetes</taxon>
        <taxon>Frankiales</taxon>
        <taxon>Frankiaceae</taxon>
        <taxon>Frankia</taxon>
    </lineage>
</organism>
<evidence type="ECO:0000256" key="1">
    <source>
        <dbReference type="SAM" id="MobiDB-lite"/>
    </source>
</evidence>
<dbReference type="AlphaFoldDB" id="Q2JGQ8"/>
<dbReference type="HOGENOM" id="CLU_1292821_0_0_11"/>
<protein>
    <submittedName>
        <fullName evidence="2">Uncharacterized protein</fullName>
    </submittedName>
</protein>
<dbReference type="OrthoDB" id="5185638at2"/>
<evidence type="ECO:0000313" key="2">
    <source>
        <dbReference type="EMBL" id="ABD09534.1"/>
    </source>
</evidence>
<name>Q2JGQ8_FRACC</name>
<dbReference type="EMBL" id="CP000249">
    <property type="protein sequence ID" value="ABD09534.1"/>
    <property type="molecule type" value="Genomic_DNA"/>
</dbReference>
<proteinExistence type="predicted"/>
<evidence type="ECO:0000313" key="3">
    <source>
        <dbReference type="Proteomes" id="UP000001937"/>
    </source>
</evidence>